<reference evidence="2" key="1">
    <citation type="submission" date="2023-08" db="EMBL/GenBank/DDBJ databases">
        <title>A de novo genome assembly of Solanum verrucosum Schlechtendal, a Mexican diploid species geographically isolated from the other diploid A-genome species in potato relatives.</title>
        <authorList>
            <person name="Hosaka K."/>
        </authorList>
    </citation>
    <scope>NUCLEOTIDE SEQUENCE</scope>
    <source>
        <tissue evidence="2">Young leaves</tissue>
    </source>
</reference>
<evidence type="ECO:0000259" key="1">
    <source>
        <dbReference type="Pfam" id="PF24626"/>
    </source>
</evidence>
<evidence type="ECO:0000313" key="3">
    <source>
        <dbReference type="Proteomes" id="UP001234989"/>
    </source>
</evidence>
<dbReference type="PANTHER" id="PTHR46148:SF60">
    <property type="entry name" value="CHROMO DOMAIN-CONTAINING PROTEIN"/>
    <property type="match status" value="1"/>
</dbReference>
<gene>
    <name evidence="2" type="ORF">MTR67_039540</name>
</gene>
<proteinExistence type="predicted"/>
<dbReference type="InterPro" id="IPR056924">
    <property type="entry name" value="SH3_Tf2-1"/>
</dbReference>
<dbReference type="AlphaFoldDB" id="A0AAF0UI45"/>
<dbReference type="Pfam" id="PF24626">
    <property type="entry name" value="SH3_Tf2-1"/>
    <property type="match status" value="1"/>
</dbReference>
<keyword evidence="3" id="KW-1185">Reference proteome</keyword>
<organism evidence="2 3">
    <name type="scientific">Solanum verrucosum</name>
    <dbReference type="NCBI Taxonomy" id="315347"/>
    <lineage>
        <taxon>Eukaryota</taxon>
        <taxon>Viridiplantae</taxon>
        <taxon>Streptophyta</taxon>
        <taxon>Embryophyta</taxon>
        <taxon>Tracheophyta</taxon>
        <taxon>Spermatophyta</taxon>
        <taxon>Magnoliopsida</taxon>
        <taxon>eudicotyledons</taxon>
        <taxon>Gunneridae</taxon>
        <taxon>Pentapetalae</taxon>
        <taxon>asterids</taxon>
        <taxon>lamiids</taxon>
        <taxon>Solanales</taxon>
        <taxon>Solanaceae</taxon>
        <taxon>Solanoideae</taxon>
        <taxon>Solaneae</taxon>
        <taxon>Solanum</taxon>
    </lineage>
</organism>
<dbReference type="Proteomes" id="UP001234989">
    <property type="component" value="Chromosome 9"/>
</dbReference>
<dbReference type="PANTHER" id="PTHR46148">
    <property type="entry name" value="CHROMO DOMAIN-CONTAINING PROTEIN"/>
    <property type="match status" value="1"/>
</dbReference>
<accession>A0AAF0UI45</accession>
<sequence length="289" mass="33202">MQLSISEKGGVLACIKVMAKFMEQIKDKQFEDGNLNELKKNISMSKTQDTTLDVEVRIDYNAEQLAKVYVKDIVSLPHYGTAAVVASGLPWRDSGPVFLKVPLSLINDGLSRYNFRGHWNKFLPLCEVSYNNSYQFNIDMAPFEALYERVCRSPIRWFETGDVKPLGVDLVKDAQDKVRSIAAKLLVACSRQKKFADHKVRDMTFHTGSVAYRLALPPNLMGVHSVFHVSMLKRYHGDGDYIINWDSIVLDKDLQYEEERVKILDRDVRKLRNKEIKSVKVSWKDRPVE</sequence>
<name>A0AAF0UI45_SOLVR</name>
<dbReference type="EMBL" id="CP133620">
    <property type="protein sequence ID" value="WMV46155.1"/>
    <property type="molecule type" value="Genomic_DNA"/>
</dbReference>
<protein>
    <recommendedName>
        <fullName evidence="1">Tf2-1-like SH3-like domain-containing protein</fullName>
    </recommendedName>
</protein>
<feature type="domain" description="Tf2-1-like SH3-like" evidence="1">
    <location>
        <begin position="207"/>
        <end position="236"/>
    </location>
</feature>
<evidence type="ECO:0000313" key="2">
    <source>
        <dbReference type="EMBL" id="WMV46155.1"/>
    </source>
</evidence>